<evidence type="ECO:0000259" key="7">
    <source>
        <dbReference type="Pfam" id="PF02771"/>
    </source>
</evidence>
<evidence type="ECO:0000256" key="5">
    <source>
        <dbReference type="ARBA" id="ARBA00023002"/>
    </source>
</evidence>
<comment type="caution">
    <text evidence="8">The sequence shown here is derived from an EMBL/GenBank/DDBJ whole genome shotgun (WGS) entry which is preliminary data.</text>
</comment>
<dbReference type="EC" id="1.3.99.-" evidence="8"/>
<gene>
    <name evidence="8" type="ORF">ACRB68_03130</name>
</gene>
<evidence type="ECO:0000256" key="2">
    <source>
        <dbReference type="ARBA" id="ARBA00009347"/>
    </source>
</evidence>
<dbReference type="GO" id="GO:0003995">
    <property type="term" value="F:acyl-CoA dehydrogenase activity"/>
    <property type="evidence" value="ECO:0007669"/>
    <property type="project" value="TreeGrafter"/>
</dbReference>
<dbReference type="InterPro" id="IPR036250">
    <property type="entry name" value="AcylCo_DH-like_C"/>
</dbReference>
<dbReference type="Gene3D" id="1.10.540.10">
    <property type="entry name" value="Acyl-CoA dehydrogenase/oxidase, N-terminal domain"/>
    <property type="match status" value="1"/>
</dbReference>
<keyword evidence="4" id="KW-0274">FAD</keyword>
<organism evidence="8 9">
    <name type="scientific">Actinomadura macrotermitis</name>
    <dbReference type="NCBI Taxonomy" id="2585200"/>
    <lineage>
        <taxon>Bacteria</taxon>
        <taxon>Bacillati</taxon>
        <taxon>Actinomycetota</taxon>
        <taxon>Actinomycetes</taxon>
        <taxon>Streptosporangiales</taxon>
        <taxon>Thermomonosporaceae</taxon>
        <taxon>Actinomadura</taxon>
    </lineage>
</organism>
<dbReference type="OrthoDB" id="2450120at2"/>
<dbReference type="Pfam" id="PF02771">
    <property type="entry name" value="Acyl-CoA_dh_N"/>
    <property type="match status" value="1"/>
</dbReference>
<dbReference type="InterPro" id="IPR009100">
    <property type="entry name" value="AcylCoA_DH/oxidase_NM_dom_sf"/>
</dbReference>
<dbReference type="PANTHER" id="PTHR43884">
    <property type="entry name" value="ACYL-COA DEHYDROGENASE"/>
    <property type="match status" value="1"/>
</dbReference>
<dbReference type="InterPro" id="IPR037069">
    <property type="entry name" value="AcylCoA_DH/ox_N_sf"/>
</dbReference>
<dbReference type="InterPro" id="IPR013786">
    <property type="entry name" value="AcylCoA_DH/ox_N"/>
</dbReference>
<dbReference type="GO" id="GO:0050660">
    <property type="term" value="F:flavin adenine dinucleotide binding"/>
    <property type="evidence" value="ECO:0007669"/>
    <property type="project" value="InterPro"/>
</dbReference>
<accession>A0A7K0BM88</accession>
<keyword evidence="3" id="KW-0285">Flavoprotein</keyword>
<sequence>MDDPLLAATADEILAAADPWPALEEAGLTAVGVPEEAGGSGGTLADAAVLLRASGYHAAAVPLAETGWLAGRALAEAGLPVPPGPLTACADPRRVPWARGAHRIVVVRDGEARVYDPAGLEIVPGANLAGEPRDEIVLGGARPVAAGPCGADLRLRGALARAVQLTGAMRRALELSVRYAGEREQFGRPIGRFQAVQQALAELAGEVAIADVAVRAAVRTPDDPVAVGAAKANASRAAGTVASIAHQVHGALGVTAEHPLHTITLRLWSWREEFGGEAFWAGDLGGRAAGSRDPWPFLIGM</sequence>
<evidence type="ECO:0000256" key="4">
    <source>
        <dbReference type="ARBA" id="ARBA00022827"/>
    </source>
</evidence>
<evidence type="ECO:0000313" key="9">
    <source>
        <dbReference type="Proteomes" id="UP000487268"/>
    </source>
</evidence>
<dbReference type="RefSeq" id="WP_153530518.1">
    <property type="nucleotide sequence ID" value="NZ_WEGH01000001.1"/>
</dbReference>
<evidence type="ECO:0000259" key="6">
    <source>
        <dbReference type="Pfam" id="PF00441"/>
    </source>
</evidence>
<evidence type="ECO:0000313" key="8">
    <source>
        <dbReference type="EMBL" id="MQY02283.1"/>
    </source>
</evidence>
<dbReference type="SUPFAM" id="SSF47203">
    <property type="entry name" value="Acyl-CoA dehydrogenase C-terminal domain-like"/>
    <property type="match status" value="1"/>
</dbReference>
<comment type="similarity">
    <text evidence="2">Belongs to the acyl-CoA dehydrogenase family.</text>
</comment>
<dbReference type="AlphaFoldDB" id="A0A7K0BM88"/>
<protein>
    <submittedName>
        <fullName evidence="8">Acyl-CoA dehydrogenase FadE28</fullName>
        <ecNumber evidence="8">1.3.99.-</ecNumber>
    </submittedName>
</protein>
<dbReference type="Proteomes" id="UP000487268">
    <property type="component" value="Unassembled WGS sequence"/>
</dbReference>
<dbReference type="EMBL" id="WEGH01000001">
    <property type="protein sequence ID" value="MQY02283.1"/>
    <property type="molecule type" value="Genomic_DNA"/>
</dbReference>
<name>A0A7K0BM88_9ACTN</name>
<keyword evidence="5 8" id="KW-0560">Oxidoreductase</keyword>
<dbReference type="InterPro" id="IPR009075">
    <property type="entry name" value="AcylCo_DH/oxidase_C"/>
</dbReference>
<dbReference type="PANTHER" id="PTHR43884:SF20">
    <property type="entry name" value="ACYL-COA DEHYDROGENASE FADE28"/>
    <property type="match status" value="1"/>
</dbReference>
<proteinExistence type="inferred from homology"/>
<dbReference type="Gene3D" id="1.20.140.10">
    <property type="entry name" value="Butyryl-CoA Dehydrogenase, subunit A, domain 3"/>
    <property type="match status" value="1"/>
</dbReference>
<feature type="domain" description="Acyl-CoA dehydrogenase/oxidase C-terminal" evidence="6">
    <location>
        <begin position="159"/>
        <end position="264"/>
    </location>
</feature>
<evidence type="ECO:0000256" key="3">
    <source>
        <dbReference type="ARBA" id="ARBA00022630"/>
    </source>
</evidence>
<dbReference type="Pfam" id="PF00441">
    <property type="entry name" value="Acyl-CoA_dh_1"/>
    <property type="match status" value="1"/>
</dbReference>
<comment type="cofactor">
    <cofactor evidence="1">
        <name>FAD</name>
        <dbReference type="ChEBI" id="CHEBI:57692"/>
    </cofactor>
</comment>
<dbReference type="SUPFAM" id="SSF56645">
    <property type="entry name" value="Acyl-CoA dehydrogenase NM domain-like"/>
    <property type="match status" value="1"/>
</dbReference>
<keyword evidence="9" id="KW-1185">Reference proteome</keyword>
<feature type="domain" description="Acyl-CoA dehydrogenase/oxidase N-terminal" evidence="7">
    <location>
        <begin position="17"/>
        <end position="63"/>
    </location>
</feature>
<evidence type="ECO:0000256" key="1">
    <source>
        <dbReference type="ARBA" id="ARBA00001974"/>
    </source>
</evidence>
<reference evidence="8 9" key="1">
    <citation type="submission" date="2019-10" db="EMBL/GenBank/DDBJ databases">
        <title>Actinomadura rubteroloni sp. nov. and Actinomadura macrotermitis sp. nov., isolated from the gut of fungus growing-termite Macrotermes natalensis.</title>
        <authorList>
            <person name="Benndorf R."/>
            <person name="Martin K."/>
            <person name="Kuefner M."/>
            <person name="De Beer W."/>
            <person name="Kaster A.-K."/>
            <person name="Vollmers J."/>
            <person name="Poulsen M."/>
            <person name="Beemelmanns C."/>
        </authorList>
    </citation>
    <scope>NUCLEOTIDE SEQUENCE [LARGE SCALE GENOMIC DNA]</scope>
    <source>
        <strain evidence="8 9">RB68</strain>
    </source>
</reference>